<evidence type="ECO:0000313" key="9">
    <source>
        <dbReference type="EMBL" id="OZY83939.1"/>
    </source>
</evidence>
<feature type="transmembrane region" description="Helical" evidence="7">
    <location>
        <begin position="409"/>
        <end position="429"/>
    </location>
</feature>
<dbReference type="EMBL" id="NHNI01000003">
    <property type="protein sequence ID" value="OZY83939.1"/>
    <property type="molecule type" value="Genomic_DNA"/>
</dbReference>
<comment type="catalytic activity">
    <reaction evidence="1">
        <text>Random endo-hydrolysis of N-acetyl-beta-D-glucosaminide (1-&gt;4)-beta-linkages in chitin and chitodextrins.</text>
        <dbReference type="EC" id="3.2.1.14"/>
    </reaction>
</comment>
<dbReference type="GO" id="GO:0006032">
    <property type="term" value="P:chitin catabolic process"/>
    <property type="evidence" value="ECO:0007669"/>
    <property type="project" value="TreeGrafter"/>
</dbReference>
<dbReference type="SUPFAM" id="SSF51445">
    <property type="entry name" value="(Trans)glycosidases"/>
    <property type="match status" value="1"/>
</dbReference>
<dbReference type="SMART" id="SM00636">
    <property type="entry name" value="Glyco_18"/>
    <property type="match status" value="1"/>
</dbReference>
<feature type="domain" description="GH18" evidence="8">
    <location>
        <begin position="52"/>
        <end position="368"/>
    </location>
</feature>
<dbReference type="Gene3D" id="3.20.20.80">
    <property type="entry name" value="Glycosidases"/>
    <property type="match status" value="1"/>
</dbReference>
<dbReference type="EC" id="3.2.1.14" evidence="2"/>
<dbReference type="InterPro" id="IPR011583">
    <property type="entry name" value="Chitinase_II/V-like_cat"/>
</dbReference>
<keyword evidence="4 5" id="KW-0326">Glycosidase</keyword>
<evidence type="ECO:0000256" key="6">
    <source>
        <dbReference type="RuleBase" id="RU004453"/>
    </source>
</evidence>
<dbReference type="InterPro" id="IPR001223">
    <property type="entry name" value="Glyco_hydro18_cat"/>
</dbReference>
<reference evidence="10" key="1">
    <citation type="submission" date="2017-05" db="EMBL/GenBank/DDBJ databases">
        <authorList>
            <person name="Barney B.M."/>
        </authorList>
    </citation>
    <scope>NUCLEOTIDE SEQUENCE [LARGE SCALE GENOMIC DNA]</scope>
    <source>
        <strain evidence="10">PSBB022</strain>
    </source>
</reference>
<evidence type="ECO:0000256" key="4">
    <source>
        <dbReference type="ARBA" id="ARBA00023295"/>
    </source>
</evidence>
<proteinExistence type="inferred from homology"/>
<dbReference type="InterPro" id="IPR017853">
    <property type="entry name" value="GH"/>
</dbReference>
<comment type="caution">
    <text evidence="9">The sequence shown here is derived from an EMBL/GenBank/DDBJ whole genome shotgun (WGS) entry which is preliminary data.</text>
</comment>
<protein>
    <recommendedName>
        <fullName evidence="2">chitinase</fullName>
        <ecNumber evidence="2">3.2.1.14</ecNumber>
    </recommendedName>
</protein>
<dbReference type="Pfam" id="PF00704">
    <property type="entry name" value="Glyco_hydro_18"/>
    <property type="match status" value="1"/>
</dbReference>
<evidence type="ECO:0000256" key="1">
    <source>
        <dbReference type="ARBA" id="ARBA00000822"/>
    </source>
</evidence>
<dbReference type="InterPro" id="IPR001579">
    <property type="entry name" value="Glyco_hydro_18_chit_AS"/>
</dbReference>
<evidence type="ECO:0000256" key="7">
    <source>
        <dbReference type="SAM" id="Phobius"/>
    </source>
</evidence>
<dbReference type="GO" id="GO:0008061">
    <property type="term" value="F:chitin binding"/>
    <property type="evidence" value="ECO:0007669"/>
    <property type="project" value="InterPro"/>
</dbReference>
<dbReference type="PROSITE" id="PS01095">
    <property type="entry name" value="GH18_1"/>
    <property type="match status" value="1"/>
</dbReference>
<gene>
    <name evidence="9" type="ORF">CBP51_19250</name>
</gene>
<keyword evidence="7" id="KW-1133">Transmembrane helix</keyword>
<dbReference type="AlphaFoldDB" id="A0A266Q3L3"/>
<dbReference type="GO" id="GO:0005576">
    <property type="term" value="C:extracellular region"/>
    <property type="evidence" value="ECO:0007669"/>
    <property type="project" value="TreeGrafter"/>
</dbReference>
<feature type="transmembrane region" description="Helical" evidence="7">
    <location>
        <begin position="27"/>
        <end position="45"/>
    </location>
</feature>
<keyword evidence="7" id="KW-0472">Membrane</keyword>
<dbReference type="GO" id="GO:0008843">
    <property type="term" value="F:endochitinase activity"/>
    <property type="evidence" value="ECO:0007669"/>
    <property type="project" value="UniProtKB-EC"/>
</dbReference>
<keyword evidence="10" id="KW-1185">Reference proteome</keyword>
<comment type="similarity">
    <text evidence="6">Belongs to the glycosyl hydrolase 18 family.</text>
</comment>
<dbReference type="PROSITE" id="PS51910">
    <property type="entry name" value="GH18_2"/>
    <property type="match status" value="1"/>
</dbReference>
<evidence type="ECO:0000256" key="2">
    <source>
        <dbReference type="ARBA" id="ARBA00012729"/>
    </source>
</evidence>
<dbReference type="Proteomes" id="UP000216101">
    <property type="component" value="Unassembled WGS sequence"/>
</dbReference>
<sequence>MGAVRSIAEIPVVTTHHSIINVCGRRLAIAFGIVLLCVSSIQLWATHAHAETKVIGYIASFTDMKAAIDKTDLSKLTHINLSFTNPDAQGKLVENGTMTCMPGMQGGNVSAAEVRYVIDKAQAAGVKVLASVAGGVIPACSGNWETLLQPANRQVLVNNLIAFMEDFGLDGIDIDIEGVLLTNIDNAGNYTPFIQELSAQLVARQKLLTCATASYVGGMIPESSIGYFDFVNIMSYDAIGPSWGQAGAEHSTYAMAVDHVNIWKNRGLSKEKLVLGVPFYGYGFGSYKSDYTYASILAEFGTDAANRDLIGTACAGCNYITYNGAATIKAKTKLGLEQGSGVMIWELSQDAAAANSLLKVIDDEIKQITTGSSSAASSSVAASSSAQPASSAVASSATTTGDSKSSGGGSLGAISILLLSLLLSLRVLCFTRTAHAR</sequence>
<name>A0A266Q3L3_9GAMM</name>
<dbReference type="Gene3D" id="3.40.5.30">
    <property type="entry name" value="(Trans)glycosidases - domain 2"/>
    <property type="match status" value="1"/>
</dbReference>
<evidence type="ECO:0000256" key="5">
    <source>
        <dbReference type="RuleBase" id="RU000489"/>
    </source>
</evidence>
<dbReference type="PANTHER" id="PTHR11177:SF317">
    <property type="entry name" value="CHITINASE 12-RELATED"/>
    <property type="match status" value="1"/>
</dbReference>
<keyword evidence="7" id="KW-0812">Transmembrane</keyword>
<keyword evidence="3 5" id="KW-0378">Hydrolase</keyword>
<evidence type="ECO:0000259" key="8">
    <source>
        <dbReference type="PROSITE" id="PS51910"/>
    </source>
</evidence>
<evidence type="ECO:0000313" key="10">
    <source>
        <dbReference type="Proteomes" id="UP000216101"/>
    </source>
</evidence>
<dbReference type="InterPro" id="IPR050314">
    <property type="entry name" value="Glycosyl_Hydrlase_18"/>
</dbReference>
<dbReference type="PANTHER" id="PTHR11177">
    <property type="entry name" value="CHITINASE"/>
    <property type="match status" value="1"/>
</dbReference>
<accession>A0A266Q3L3</accession>
<dbReference type="GO" id="GO:0005975">
    <property type="term" value="P:carbohydrate metabolic process"/>
    <property type="evidence" value="ECO:0007669"/>
    <property type="project" value="InterPro"/>
</dbReference>
<evidence type="ECO:0000256" key="3">
    <source>
        <dbReference type="ARBA" id="ARBA00022801"/>
    </source>
</evidence>
<organism evidence="9 10">
    <name type="scientific">Cellvibrio mixtus</name>
    <dbReference type="NCBI Taxonomy" id="39650"/>
    <lineage>
        <taxon>Bacteria</taxon>
        <taxon>Pseudomonadati</taxon>
        <taxon>Pseudomonadota</taxon>
        <taxon>Gammaproteobacteria</taxon>
        <taxon>Cellvibrionales</taxon>
        <taxon>Cellvibrionaceae</taxon>
        <taxon>Cellvibrio</taxon>
    </lineage>
</organism>